<reference evidence="1 2" key="1">
    <citation type="submission" date="2017-09" db="EMBL/GenBank/DDBJ databases">
        <authorList>
            <person name="Ehlers B."/>
            <person name="Leendertz F.H."/>
        </authorList>
    </citation>
    <scope>NUCLEOTIDE SEQUENCE [LARGE SCALE GENOMIC DNA]</scope>
    <source>
        <strain evidence="1 2">USBA 140</strain>
    </source>
</reference>
<protein>
    <recommendedName>
        <fullName evidence="3">Nucleoside-diphosphate sugar epimerase</fullName>
    </recommendedName>
</protein>
<dbReference type="InterPro" id="IPR009367">
    <property type="entry name" value="Elm1-like"/>
</dbReference>
<keyword evidence="2" id="KW-1185">Reference proteome</keyword>
<evidence type="ECO:0000313" key="1">
    <source>
        <dbReference type="EMBL" id="SOD90001.1"/>
    </source>
</evidence>
<evidence type="ECO:0008006" key="3">
    <source>
        <dbReference type="Google" id="ProtNLM"/>
    </source>
</evidence>
<name>A0A286G398_9PROT</name>
<dbReference type="AlphaFoldDB" id="A0A286G398"/>
<proteinExistence type="predicted"/>
<accession>A0A286G398</accession>
<dbReference type="EMBL" id="OCNJ01000001">
    <property type="protein sequence ID" value="SOD90001.1"/>
    <property type="molecule type" value="Genomic_DNA"/>
</dbReference>
<dbReference type="RefSeq" id="WP_097277297.1">
    <property type="nucleotide sequence ID" value="NZ_OCNJ01000001.1"/>
</dbReference>
<dbReference type="PANTHER" id="PTHR33986">
    <property type="entry name" value="OS02G0535700 PROTEIN"/>
    <property type="match status" value="1"/>
</dbReference>
<dbReference type="OrthoDB" id="272235at2"/>
<evidence type="ECO:0000313" key="2">
    <source>
        <dbReference type="Proteomes" id="UP000219621"/>
    </source>
</evidence>
<dbReference type="Pfam" id="PF06258">
    <property type="entry name" value="Mito_fiss_Elm1"/>
    <property type="match status" value="1"/>
</dbReference>
<dbReference type="Proteomes" id="UP000219621">
    <property type="component" value="Unassembled WGS sequence"/>
</dbReference>
<dbReference type="PANTHER" id="PTHR33986:SF15">
    <property type="entry name" value="MITOCHONDRIAL FISSION PROTEIN ELM1"/>
    <property type="match status" value="1"/>
</dbReference>
<gene>
    <name evidence="1" type="ORF">SAMN05421508_101407</name>
</gene>
<sequence length="328" mass="35462">MAAPTVWVLADDRAGNVNQALGVAEALGLPFEVKQIRYSRLAALPNFVRGASTLGLTDDSVDGLSAPWPTVVIGAGRRVAPVARWIKRMAGGRCFLVQIMYPGGLGTAAVGEFDLIAVPRHDSFKDRLPTVLRITGAPHRVTPERLDREAEAWRDRFDSYPRPFVSVLVGGSTKNRPFGPREAADLAAKLRQIQTETGGTLLITTSRRTPAEAVTVLERTLPQPMWLYKVGDPGENPYFGLLALADAVVATGDSVSMCSEACATQGPVFIHAPEGFVAPKHARLHAELYRLGYARPFTGAFHDWTHPPLNAAREVALAVRQNLGLGVE</sequence>
<organism evidence="1 2">
    <name type="scientific">Caenispirillum bisanense</name>
    <dbReference type="NCBI Taxonomy" id="414052"/>
    <lineage>
        <taxon>Bacteria</taxon>
        <taxon>Pseudomonadati</taxon>
        <taxon>Pseudomonadota</taxon>
        <taxon>Alphaproteobacteria</taxon>
        <taxon>Rhodospirillales</taxon>
        <taxon>Novispirillaceae</taxon>
        <taxon>Caenispirillum</taxon>
    </lineage>
</organism>